<dbReference type="Pfam" id="PF14436">
    <property type="entry name" value="EndoU_bacteria"/>
    <property type="match status" value="1"/>
</dbReference>
<comment type="caution">
    <text evidence="3">The sequence shown here is derived from an EMBL/GenBank/DDBJ whole genome shotgun (WGS) entry which is preliminary data.</text>
</comment>
<feature type="domain" description="Bacterial EndoU nuclease" evidence="2">
    <location>
        <begin position="70"/>
        <end position="183"/>
    </location>
</feature>
<reference evidence="3" key="1">
    <citation type="submission" date="2018-12" db="EMBL/GenBank/DDBJ databases">
        <title>Draft genome sequence of Flaovobacterium columnare BGFS27 isolated from channel catfish in Alabama.</title>
        <authorList>
            <person name="Cai W."/>
            <person name="Arias C."/>
        </authorList>
    </citation>
    <scope>NUCLEOTIDE SEQUENCE [LARGE SCALE GENOMIC DNA]</scope>
    <source>
        <strain evidence="3">BGFS27</strain>
    </source>
</reference>
<proteinExistence type="predicted"/>
<gene>
    <name evidence="3" type="ORF">EJB19_02485</name>
</gene>
<evidence type="ECO:0000256" key="1">
    <source>
        <dbReference type="SAM" id="MobiDB-lite"/>
    </source>
</evidence>
<dbReference type="EMBL" id="RWGX01000003">
    <property type="protein sequence ID" value="RVU89316.1"/>
    <property type="molecule type" value="Genomic_DNA"/>
</dbReference>
<accession>A0AA94F4S7</accession>
<dbReference type="GO" id="GO:0004519">
    <property type="term" value="F:endonuclease activity"/>
    <property type="evidence" value="ECO:0007669"/>
    <property type="project" value="InterPro"/>
</dbReference>
<dbReference type="RefSeq" id="WP_127821809.1">
    <property type="nucleotide sequence ID" value="NZ_RWGX02000014.1"/>
</dbReference>
<sequence>MRNFPEETPSDIFSALNDPNKGLLKKWKEGTIKGNPEGFDRYYYNSNEPLTHADIGDFKNPTNPSASLESGKMTGGGHGQTNIDYLEATGKQYNIEHTFDNGVRTGNVPTHDVAGKRTGVGQSWFPSSWTKQEIDLASKYVIQKNQSAYNELADGIAIYDIYKGVRVGIIKTDGKFATVFPDSEFQPNALGQLIKNPKY</sequence>
<dbReference type="InterPro" id="IPR029501">
    <property type="entry name" value="EndoU_bac"/>
</dbReference>
<protein>
    <recommendedName>
        <fullName evidence="2">Bacterial EndoU nuclease domain-containing protein</fullName>
    </recommendedName>
</protein>
<evidence type="ECO:0000259" key="2">
    <source>
        <dbReference type="Pfam" id="PF14436"/>
    </source>
</evidence>
<feature type="region of interest" description="Disordered" evidence="1">
    <location>
        <begin position="54"/>
        <end position="80"/>
    </location>
</feature>
<dbReference type="AlphaFoldDB" id="A0AA94F4S7"/>
<evidence type="ECO:0000313" key="3">
    <source>
        <dbReference type="EMBL" id="RVU89316.1"/>
    </source>
</evidence>
<organism evidence="3">
    <name type="scientific">Flavobacterium columnare</name>
    <dbReference type="NCBI Taxonomy" id="996"/>
    <lineage>
        <taxon>Bacteria</taxon>
        <taxon>Pseudomonadati</taxon>
        <taxon>Bacteroidota</taxon>
        <taxon>Flavobacteriia</taxon>
        <taxon>Flavobacteriales</taxon>
        <taxon>Flavobacteriaceae</taxon>
        <taxon>Flavobacterium</taxon>
    </lineage>
</organism>
<name>A0AA94F4S7_9FLAO</name>